<sequence>MSLSCFAAILWSQQGGKELEISWAAPRGILFCPAYVVSQDVNGVKLGMTRAEVCQFVITNSAYHIEKPAACPEVDDFVTVEVTTPSSPDDSRIQLTFHDDTVHAIWTTFPTAEFFNIFARLEADYEKPELVCAMAAGHTEIKSGPYRENKHATDASDLLHSKSAHSSVLPEMAVLGFTDGYLYWRVNGAHVILEQQNELIDGKMTGWFAMIAPDTSILNSR</sequence>
<gene>
    <name evidence="1" type="ORF">EDE15_4799</name>
</gene>
<evidence type="ECO:0000313" key="1">
    <source>
        <dbReference type="EMBL" id="RSL19156.1"/>
    </source>
</evidence>
<proteinExistence type="predicted"/>
<reference evidence="1 2" key="1">
    <citation type="submission" date="2018-12" db="EMBL/GenBank/DDBJ databases">
        <title>Sequencing of bacterial isolates from soil warming experiment in Harvard Forest, Massachusetts, USA.</title>
        <authorList>
            <person name="Deangelis K."/>
        </authorList>
    </citation>
    <scope>NUCLEOTIDE SEQUENCE [LARGE SCALE GENOMIC DNA]</scope>
    <source>
        <strain evidence="1 2">EB153</strain>
    </source>
</reference>
<comment type="caution">
    <text evidence="1">The sequence shown here is derived from an EMBL/GenBank/DDBJ whole genome shotgun (WGS) entry which is preliminary data.</text>
</comment>
<dbReference type="AlphaFoldDB" id="A0A3R9QE59"/>
<accession>A0A3R9QE59</accession>
<evidence type="ECO:0000313" key="2">
    <source>
        <dbReference type="Proteomes" id="UP000269669"/>
    </source>
</evidence>
<organism evidence="1 2">
    <name type="scientific">Edaphobacter aggregans</name>
    <dbReference type="NCBI Taxonomy" id="570835"/>
    <lineage>
        <taxon>Bacteria</taxon>
        <taxon>Pseudomonadati</taxon>
        <taxon>Acidobacteriota</taxon>
        <taxon>Terriglobia</taxon>
        <taxon>Terriglobales</taxon>
        <taxon>Acidobacteriaceae</taxon>
        <taxon>Edaphobacter</taxon>
    </lineage>
</organism>
<dbReference type="Proteomes" id="UP000269669">
    <property type="component" value="Unassembled WGS sequence"/>
</dbReference>
<keyword evidence="2" id="KW-1185">Reference proteome</keyword>
<dbReference type="EMBL" id="RSDW01000001">
    <property type="protein sequence ID" value="RSL19156.1"/>
    <property type="molecule type" value="Genomic_DNA"/>
</dbReference>
<name>A0A3R9QE59_9BACT</name>
<dbReference type="RefSeq" id="WP_125487421.1">
    <property type="nucleotide sequence ID" value="NZ_RSDW01000001.1"/>
</dbReference>
<protein>
    <submittedName>
        <fullName evidence="1">Uncharacterized protein</fullName>
    </submittedName>
</protein>